<feature type="compositionally biased region" description="Pro residues" evidence="1">
    <location>
        <begin position="314"/>
        <end position="329"/>
    </location>
</feature>
<feature type="region of interest" description="Disordered" evidence="1">
    <location>
        <begin position="464"/>
        <end position="560"/>
    </location>
</feature>
<feature type="compositionally biased region" description="Polar residues" evidence="1">
    <location>
        <begin position="719"/>
        <end position="737"/>
    </location>
</feature>
<feature type="compositionally biased region" description="Low complexity" evidence="1">
    <location>
        <begin position="738"/>
        <end position="748"/>
    </location>
</feature>
<feature type="compositionally biased region" description="Pro residues" evidence="1">
    <location>
        <begin position="293"/>
        <end position="302"/>
    </location>
</feature>
<accession>A0AAD7NU60</accession>
<evidence type="ECO:0000313" key="3">
    <source>
        <dbReference type="Proteomes" id="UP001215598"/>
    </source>
</evidence>
<feature type="compositionally biased region" description="Gly residues" evidence="1">
    <location>
        <begin position="841"/>
        <end position="855"/>
    </location>
</feature>
<feature type="region of interest" description="Disordered" evidence="1">
    <location>
        <begin position="47"/>
        <end position="253"/>
    </location>
</feature>
<dbReference type="Proteomes" id="UP001215598">
    <property type="component" value="Unassembled WGS sequence"/>
</dbReference>
<sequence>MSPEMRAVGPPSRVTTVAQQAGMQSLVISPNLDALLEHDERIRRAAAQYAARADSPSFILPTQGLPPPPRRTRAPGSPSLLVPHPLPLPPLRSPLVSQEERDLADTPDSNPYINPAPQWLDVSATPISPPPRSSSMGVEFDAGQARGASVGSAQVGGNGDTGMDQMRQSSDDSPADSRYRPLLPKSASLPRLLKRKDDDEPPRVLRRRSRSRPKPVPAKGTDSPPQMSEIIPEHRLQPRRRRSSRSISVSSAISTDRESFIDLFSPSNQDFPADFTTGPFTAASPTPSTFPRNPKPPVPTTPKPDFRRRTTTPVPAPQRRPSPNPVGPPAIPVRALPPDAMPPTTNFLNPSERAQLIKKSRKLAQVFGQTPGPADLDPTAARSSFLDVAGPSTISGSGGSSGRVRHRAAASMNMVGQMPPAQRPLPPWPAAEKTIKMTVNGRRHSTSSAGVLDDNASVMTTTTEFAMPSSDDGDGGPSSPRSFMDFSNTGDSNSNSHEDEGSAEVGPDDSISVFLEAQTTPRSKSRSKTTPGIPPSPSSPSLFENMTPEEQAEEERKRKRDKLAKLHRFLGSRVPTSLVLGLGNELGEVLPPPQIVVGMDGTLDVAANDSFLRSGGTGSARGASWVSRRRSSSAAVLSTWSDEVDRVKEDLNDKEKAIIVKRAQKMEKVFGVAPPQMLYSAHHSPTASASAPRSAPGTPPSSPPASYSTGSGSGYGQILAQTQQSGSRNPNQTPYQRSSSNPSGSWSSRHNRKSHNGRPGTGDSGTFLLADAEPSAGSFVYTHYQHSLNSLHDIIDRNDKESLAELHQYLNDTSPDAAPLTSPTSPLEFSGSSNGSVHSGNGSGSGGNGGGGGGRPKAERRRSLPARTSTSSLASYASASSIVSLTSLASVNTVTGAADSASIGGDDFQQRRKRAAKLTQFFGVDYRDLIEDVLESIEHGLDAERRRGTLNAAEAEALLQKLRTLKARR</sequence>
<protein>
    <submittedName>
        <fullName evidence="2">Uncharacterized protein</fullName>
    </submittedName>
</protein>
<evidence type="ECO:0000256" key="1">
    <source>
        <dbReference type="SAM" id="MobiDB-lite"/>
    </source>
</evidence>
<feature type="compositionally biased region" description="Low complexity" evidence="1">
    <location>
        <begin position="830"/>
        <end position="840"/>
    </location>
</feature>
<feature type="region of interest" description="Disordered" evidence="1">
    <location>
        <begin position="814"/>
        <end position="870"/>
    </location>
</feature>
<feature type="compositionally biased region" description="Low complexity" evidence="1">
    <location>
        <begin position="681"/>
        <end position="696"/>
    </location>
</feature>
<feature type="region of interest" description="Disordered" evidence="1">
    <location>
        <begin position="271"/>
        <end position="329"/>
    </location>
</feature>
<dbReference type="EMBL" id="JARKIB010000011">
    <property type="protein sequence ID" value="KAJ7775097.1"/>
    <property type="molecule type" value="Genomic_DNA"/>
</dbReference>
<feature type="region of interest" description="Disordered" evidence="1">
    <location>
        <begin position="681"/>
        <end position="769"/>
    </location>
</feature>
<dbReference type="AlphaFoldDB" id="A0AAD7NU60"/>
<feature type="compositionally biased region" description="Polar residues" evidence="1">
    <location>
        <begin position="485"/>
        <end position="495"/>
    </location>
</feature>
<organism evidence="2 3">
    <name type="scientific">Mycena metata</name>
    <dbReference type="NCBI Taxonomy" id="1033252"/>
    <lineage>
        <taxon>Eukaryota</taxon>
        <taxon>Fungi</taxon>
        <taxon>Dikarya</taxon>
        <taxon>Basidiomycota</taxon>
        <taxon>Agaricomycotina</taxon>
        <taxon>Agaricomycetes</taxon>
        <taxon>Agaricomycetidae</taxon>
        <taxon>Agaricales</taxon>
        <taxon>Marasmiineae</taxon>
        <taxon>Mycenaceae</taxon>
        <taxon>Mycena</taxon>
    </lineage>
</organism>
<gene>
    <name evidence="2" type="ORF">B0H16DRAFT_1450507</name>
</gene>
<name>A0AAD7NU60_9AGAR</name>
<keyword evidence="3" id="KW-1185">Reference proteome</keyword>
<evidence type="ECO:0000313" key="2">
    <source>
        <dbReference type="EMBL" id="KAJ7775097.1"/>
    </source>
</evidence>
<comment type="caution">
    <text evidence="2">The sequence shown here is derived from an EMBL/GenBank/DDBJ whole genome shotgun (WGS) entry which is preliminary data.</text>
</comment>
<feature type="compositionally biased region" description="Basic residues" evidence="1">
    <location>
        <begin position="204"/>
        <end position="213"/>
    </location>
</feature>
<proteinExistence type="predicted"/>
<reference evidence="2" key="1">
    <citation type="submission" date="2023-03" db="EMBL/GenBank/DDBJ databases">
        <title>Massive genome expansion in bonnet fungi (Mycena s.s.) driven by repeated elements and novel gene families across ecological guilds.</title>
        <authorList>
            <consortium name="Lawrence Berkeley National Laboratory"/>
            <person name="Harder C.B."/>
            <person name="Miyauchi S."/>
            <person name="Viragh M."/>
            <person name="Kuo A."/>
            <person name="Thoen E."/>
            <person name="Andreopoulos B."/>
            <person name="Lu D."/>
            <person name="Skrede I."/>
            <person name="Drula E."/>
            <person name="Henrissat B."/>
            <person name="Morin E."/>
            <person name="Kohler A."/>
            <person name="Barry K."/>
            <person name="LaButti K."/>
            <person name="Morin E."/>
            <person name="Salamov A."/>
            <person name="Lipzen A."/>
            <person name="Mereny Z."/>
            <person name="Hegedus B."/>
            <person name="Baldrian P."/>
            <person name="Stursova M."/>
            <person name="Weitz H."/>
            <person name="Taylor A."/>
            <person name="Grigoriev I.V."/>
            <person name="Nagy L.G."/>
            <person name="Martin F."/>
            <person name="Kauserud H."/>
        </authorList>
    </citation>
    <scope>NUCLEOTIDE SEQUENCE</scope>
    <source>
        <strain evidence="2">CBHHK182m</strain>
    </source>
</reference>